<keyword evidence="2" id="KW-0472">Membrane</keyword>
<evidence type="ECO:0000256" key="2">
    <source>
        <dbReference type="SAM" id="Phobius"/>
    </source>
</evidence>
<comment type="caution">
    <text evidence="3">The sequence shown here is derived from an EMBL/GenBank/DDBJ whole genome shotgun (WGS) entry which is preliminary data.</text>
</comment>
<dbReference type="OrthoDB" id="3119480at2759"/>
<keyword evidence="4" id="KW-1185">Reference proteome</keyword>
<organism evidence="3 4">
    <name type="scientific">Coprinellus micaceus</name>
    <name type="common">Glistening ink-cap mushroom</name>
    <name type="synonym">Coprinus micaceus</name>
    <dbReference type="NCBI Taxonomy" id="71717"/>
    <lineage>
        <taxon>Eukaryota</taxon>
        <taxon>Fungi</taxon>
        <taxon>Dikarya</taxon>
        <taxon>Basidiomycota</taxon>
        <taxon>Agaricomycotina</taxon>
        <taxon>Agaricomycetes</taxon>
        <taxon>Agaricomycetidae</taxon>
        <taxon>Agaricales</taxon>
        <taxon>Agaricineae</taxon>
        <taxon>Psathyrellaceae</taxon>
        <taxon>Coprinellus</taxon>
    </lineage>
</organism>
<dbReference type="EMBL" id="QPFP01000014">
    <property type="protein sequence ID" value="TEB32754.1"/>
    <property type="molecule type" value="Genomic_DNA"/>
</dbReference>
<protein>
    <submittedName>
        <fullName evidence="3">Uncharacterized protein</fullName>
    </submittedName>
</protein>
<dbReference type="Proteomes" id="UP000298030">
    <property type="component" value="Unassembled WGS sequence"/>
</dbReference>
<keyword evidence="2" id="KW-1133">Transmembrane helix</keyword>
<proteinExistence type="predicted"/>
<sequence>MIDLFNCVAPSRADASTLLDFDNLYDRQLCSSTVLVLKALMVNFSRVATLAFDLAFRLALLLVPVWVIVTGVQAFLSWAERYREKVEMLEEESTEEQSELGPDAWNFPRTEEEDEQSDDSVSAASHQANRSLSPTPVPEISVENLQELNRQDAKLNERRDGFEQVYPDIGPQIYDQPQYQAYRQERAVLIKAFREIRRAQSPQSDTLPGRLRREGAVTRSAFLYGDTRPREECFDSDEETACEDG</sequence>
<feature type="region of interest" description="Disordered" evidence="1">
    <location>
        <begin position="90"/>
        <end position="139"/>
    </location>
</feature>
<keyword evidence="2" id="KW-0812">Transmembrane</keyword>
<dbReference type="AlphaFoldDB" id="A0A4Y7TFK7"/>
<feature type="transmembrane region" description="Helical" evidence="2">
    <location>
        <begin position="54"/>
        <end position="79"/>
    </location>
</feature>
<reference evidence="3 4" key="1">
    <citation type="journal article" date="2019" name="Nat. Ecol. Evol.">
        <title>Megaphylogeny resolves global patterns of mushroom evolution.</title>
        <authorList>
            <person name="Varga T."/>
            <person name="Krizsan K."/>
            <person name="Foldi C."/>
            <person name="Dima B."/>
            <person name="Sanchez-Garcia M."/>
            <person name="Sanchez-Ramirez S."/>
            <person name="Szollosi G.J."/>
            <person name="Szarkandi J.G."/>
            <person name="Papp V."/>
            <person name="Albert L."/>
            <person name="Andreopoulos W."/>
            <person name="Angelini C."/>
            <person name="Antonin V."/>
            <person name="Barry K.W."/>
            <person name="Bougher N.L."/>
            <person name="Buchanan P."/>
            <person name="Buyck B."/>
            <person name="Bense V."/>
            <person name="Catcheside P."/>
            <person name="Chovatia M."/>
            <person name="Cooper J."/>
            <person name="Damon W."/>
            <person name="Desjardin D."/>
            <person name="Finy P."/>
            <person name="Geml J."/>
            <person name="Haridas S."/>
            <person name="Hughes K."/>
            <person name="Justo A."/>
            <person name="Karasinski D."/>
            <person name="Kautmanova I."/>
            <person name="Kiss B."/>
            <person name="Kocsube S."/>
            <person name="Kotiranta H."/>
            <person name="LaButti K.M."/>
            <person name="Lechner B.E."/>
            <person name="Liimatainen K."/>
            <person name="Lipzen A."/>
            <person name="Lukacs Z."/>
            <person name="Mihaltcheva S."/>
            <person name="Morgado L.N."/>
            <person name="Niskanen T."/>
            <person name="Noordeloos M.E."/>
            <person name="Ohm R.A."/>
            <person name="Ortiz-Santana B."/>
            <person name="Ovrebo C."/>
            <person name="Racz N."/>
            <person name="Riley R."/>
            <person name="Savchenko A."/>
            <person name="Shiryaev A."/>
            <person name="Soop K."/>
            <person name="Spirin V."/>
            <person name="Szebenyi C."/>
            <person name="Tomsovsky M."/>
            <person name="Tulloss R.E."/>
            <person name="Uehling J."/>
            <person name="Grigoriev I.V."/>
            <person name="Vagvolgyi C."/>
            <person name="Papp T."/>
            <person name="Martin F.M."/>
            <person name="Miettinen O."/>
            <person name="Hibbett D.S."/>
            <person name="Nagy L.G."/>
        </authorList>
    </citation>
    <scope>NUCLEOTIDE SEQUENCE [LARGE SCALE GENOMIC DNA]</scope>
    <source>
        <strain evidence="3 4">FP101781</strain>
    </source>
</reference>
<evidence type="ECO:0000256" key="1">
    <source>
        <dbReference type="SAM" id="MobiDB-lite"/>
    </source>
</evidence>
<evidence type="ECO:0000313" key="3">
    <source>
        <dbReference type="EMBL" id="TEB32754.1"/>
    </source>
</evidence>
<evidence type="ECO:0000313" key="4">
    <source>
        <dbReference type="Proteomes" id="UP000298030"/>
    </source>
</evidence>
<accession>A0A4Y7TFK7</accession>
<gene>
    <name evidence="3" type="ORF">FA13DRAFT_1813131</name>
</gene>
<name>A0A4Y7TFK7_COPMI</name>